<accession>A0AAW7IQZ6</accession>
<proteinExistence type="predicted"/>
<evidence type="ECO:0000313" key="4">
    <source>
        <dbReference type="Proteomes" id="UP001234602"/>
    </source>
</evidence>
<dbReference type="Pfam" id="PF12802">
    <property type="entry name" value="MarR_2"/>
    <property type="match status" value="1"/>
</dbReference>
<dbReference type="SMART" id="SM00347">
    <property type="entry name" value="HTH_MARR"/>
    <property type="match status" value="1"/>
</dbReference>
<comment type="caution">
    <text evidence="3">The sequence shown here is derived from an EMBL/GenBank/DDBJ whole genome shotgun (WGS) entry which is preliminary data.</text>
</comment>
<evidence type="ECO:0000313" key="3">
    <source>
        <dbReference type="EMBL" id="MDM5454052.1"/>
    </source>
</evidence>
<dbReference type="InterPro" id="IPR036388">
    <property type="entry name" value="WH-like_DNA-bd_sf"/>
</dbReference>
<name>A0AAW7IQZ6_9BACI</name>
<dbReference type="Proteomes" id="UP001234602">
    <property type="component" value="Unassembled WGS sequence"/>
</dbReference>
<evidence type="ECO:0000256" key="1">
    <source>
        <dbReference type="ARBA" id="ARBA00023125"/>
    </source>
</evidence>
<dbReference type="GO" id="GO:0003677">
    <property type="term" value="F:DNA binding"/>
    <property type="evidence" value="ECO:0007669"/>
    <property type="project" value="UniProtKB-KW"/>
</dbReference>
<dbReference type="InterPro" id="IPR039422">
    <property type="entry name" value="MarR/SlyA-like"/>
</dbReference>
<dbReference type="InterPro" id="IPR000835">
    <property type="entry name" value="HTH_MarR-typ"/>
</dbReference>
<dbReference type="GO" id="GO:0006950">
    <property type="term" value="P:response to stress"/>
    <property type="evidence" value="ECO:0007669"/>
    <property type="project" value="TreeGrafter"/>
</dbReference>
<dbReference type="PANTHER" id="PTHR33164">
    <property type="entry name" value="TRANSCRIPTIONAL REGULATOR, MARR FAMILY"/>
    <property type="match status" value="1"/>
</dbReference>
<reference evidence="3" key="1">
    <citation type="submission" date="2023-06" db="EMBL/GenBank/DDBJ databases">
        <title>Comparative genomics of Bacillaceae isolates and their secondary metabolite potential.</title>
        <authorList>
            <person name="Song L."/>
            <person name="Nielsen L.J."/>
            <person name="Mohite O."/>
            <person name="Xu X."/>
            <person name="Weber T."/>
            <person name="Kovacs A.T."/>
        </authorList>
    </citation>
    <scope>NUCLEOTIDE SEQUENCE</scope>
    <source>
        <strain evidence="3">D8_B_37</strain>
    </source>
</reference>
<dbReference type="EMBL" id="JAUCEY010000008">
    <property type="protein sequence ID" value="MDM5454052.1"/>
    <property type="molecule type" value="Genomic_DNA"/>
</dbReference>
<protein>
    <submittedName>
        <fullName evidence="3">MarR family winged helix-turn-helix transcriptional regulator</fullName>
    </submittedName>
</protein>
<organism evidence="3 4">
    <name type="scientific">Peribacillus simplex</name>
    <dbReference type="NCBI Taxonomy" id="1478"/>
    <lineage>
        <taxon>Bacteria</taxon>
        <taxon>Bacillati</taxon>
        <taxon>Bacillota</taxon>
        <taxon>Bacilli</taxon>
        <taxon>Bacillales</taxon>
        <taxon>Bacillaceae</taxon>
        <taxon>Peribacillus</taxon>
    </lineage>
</organism>
<keyword evidence="1" id="KW-0238">DNA-binding</keyword>
<dbReference type="KEGG" id="bsj:UP17_09795"/>
<sequence length="159" mass="18339">MKNEKQIIQSVQLLRSFWNVQKNIMRFVQKTAAENDLTVPQYSILMTISPHKETTQKIVGEKTFLPKSTLSQAVDGLVRAGMLQREHVEGNRREIQLSITEKGKNTLKMIHFQESSIHQIFQSAIELLSEEQFEELLETHLQITNFLEAQAIEKGECTK</sequence>
<dbReference type="PROSITE" id="PS50995">
    <property type="entry name" value="HTH_MARR_2"/>
    <property type="match status" value="1"/>
</dbReference>
<evidence type="ECO:0000259" key="2">
    <source>
        <dbReference type="PROSITE" id="PS50995"/>
    </source>
</evidence>
<dbReference type="GO" id="GO:0003700">
    <property type="term" value="F:DNA-binding transcription factor activity"/>
    <property type="evidence" value="ECO:0007669"/>
    <property type="project" value="InterPro"/>
</dbReference>
<feature type="domain" description="HTH marR-type" evidence="2">
    <location>
        <begin position="10"/>
        <end position="145"/>
    </location>
</feature>
<dbReference type="RefSeq" id="WP_061462834.1">
    <property type="nucleotide sequence ID" value="NZ_CP011008.1"/>
</dbReference>
<gene>
    <name evidence="3" type="ORF">QUF89_18110</name>
</gene>
<dbReference type="Gene3D" id="1.10.10.10">
    <property type="entry name" value="Winged helix-like DNA-binding domain superfamily/Winged helix DNA-binding domain"/>
    <property type="match status" value="1"/>
</dbReference>
<dbReference type="AlphaFoldDB" id="A0AAW7IQZ6"/>
<dbReference type="PANTHER" id="PTHR33164:SF89">
    <property type="entry name" value="MARR FAMILY REGULATORY PROTEIN"/>
    <property type="match status" value="1"/>
</dbReference>
<dbReference type="InterPro" id="IPR036390">
    <property type="entry name" value="WH_DNA-bd_sf"/>
</dbReference>
<dbReference type="SUPFAM" id="SSF46785">
    <property type="entry name" value="Winged helix' DNA-binding domain"/>
    <property type="match status" value="1"/>
</dbReference>